<feature type="domain" description="Integrase catalytic" evidence="1">
    <location>
        <begin position="10"/>
        <end position="42"/>
    </location>
</feature>
<sequence>MRIDRFHTSWVGSRSSVRKWLEQFMHYYNRQRPHQALDGKMPVEEVLN</sequence>
<dbReference type="GO" id="GO:0015074">
    <property type="term" value="P:DNA integration"/>
    <property type="evidence" value="ECO:0007669"/>
    <property type="project" value="InterPro"/>
</dbReference>
<dbReference type="Pfam" id="PF13683">
    <property type="entry name" value="rve_3"/>
    <property type="match status" value="1"/>
</dbReference>
<evidence type="ECO:0000313" key="2">
    <source>
        <dbReference type="EMBL" id="ELY82256.1"/>
    </source>
</evidence>
<accession>L9Z8G5</accession>
<evidence type="ECO:0000313" key="3">
    <source>
        <dbReference type="Proteomes" id="UP000011618"/>
    </source>
</evidence>
<dbReference type="AlphaFoldDB" id="L9Z8G5"/>
<name>L9Z8G5_9EURY</name>
<proteinExistence type="predicted"/>
<gene>
    <name evidence="2" type="ORF">C487_02488</name>
</gene>
<protein>
    <submittedName>
        <fullName evidence="2">Integrase catalytic subunit</fullName>
    </submittedName>
</protein>
<dbReference type="InterPro" id="IPR012337">
    <property type="entry name" value="RNaseH-like_sf"/>
</dbReference>
<evidence type="ECO:0000259" key="1">
    <source>
        <dbReference type="Pfam" id="PF13683"/>
    </source>
</evidence>
<dbReference type="InterPro" id="IPR001584">
    <property type="entry name" value="Integrase_cat-core"/>
</dbReference>
<dbReference type="eggNOG" id="arCOG02134">
    <property type="taxonomic scope" value="Archaea"/>
</dbReference>
<organism evidence="2 3">
    <name type="scientific">Natrinema pallidum DSM 3751</name>
    <dbReference type="NCBI Taxonomy" id="1227495"/>
    <lineage>
        <taxon>Archaea</taxon>
        <taxon>Methanobacteriati</taxon>
        <taxon>Methanobacteriota</taxon>
        <taxon>Stenosarchaea group</taxon>
        <taxon>Halobacteria</taxon>
        <taxon>Halobacteriales</taxon>
        <taxon>Natrialbaceae</taxon>
        <taxon>Natrinema</taxon>
    </lineage>
</organism>
<dbReference type="Proteomes" id="UP000011618">
    <property type="component" value="Unassembled WGS sequence"/>
</dbReference>
<comment type="caution">
    <text evidence="2">The sequence shown here is derived from an EMBL/GenBank/DDBJ whole genome shotgun (WGS) entry which is preliminary data.</text>
</comment>
<reference evidence="2 3" key="1">
    <citation type="journal article" date="2014" name="PLoS Genet.">
        <title>Phylogenetically driven sequencing of extremely halophilic archaea reveals strategies for static and dynamic osmo-response.</title>
        <authorList>
            <person name="Becker E.A."/>
            <person name="Seitzer P.M."/>
            <person name="Tritt A."/>
            <person name="Larsen D."/>
            <person name="Krusor M."/>
            <person name="Yao A.I."/>
            <person name="Wu D."/>
            <person name="Madern D."/>
            <person name="Eisen J.A."/>
            <person name="Darling A.E."/>
            <person name="Facciotti M.T."/>
        </authorList>
    </citation>
    <scope>NUCLEOTIDE SEQUENCE [LARGE SCALE GENOMIC DNA]</scope>
    <source>
        <strain evidence="2 3">DSM 3751</strain>
    </source>
</reference>
<dbReference type="EMBL" id="AOII01000021">
    <property type="protein sequence ID" value="ELY82256.1"/>
    <property type="molecule type" value="Genomic_DNA"/>
</dbReference>
<dbReference type="SUPFAM" id="SSF53098">
    <property type="entry name" value="Ribonuclease H-like"/>
    <property type="match status" value="1"/>
</dbReference>